<dbReference type="PANTHER" id="PTHR21262:SF31">
    <property type="entry name" value="GTP PYROPHOSPHOKINASE"/>
    <property type="match status" value="1"/>
</dbReference>
<dbReference type="InterPro" id="IPR006674">
    <property type="entry name" value="HD_domain"/>
</dbReference>
<dbReference type="SUPFAM" id="SSF81301">
    <property type="entry name" value="Nucleotidyltransferase"/>
    <property type="match status" value="1"/>
</dbReference>
<dbReference type="Pfam" id="PF13328">
    <property type="entry name" value="HD_4"/>
    <property type="match status" value="1"/>
</dbReference>
<dbReference type="Gene3D" id="3.30.70.260">
    <property type="match status" value="1"/>
</dbReference>
<dbReference type="FunFam" id="3.10.20.30:FF:000002">
    <property type="entry name" value="GTP pyrophosphokinase (RelA/SpoT)"/>
    <property type="match status" value="1"/>
</dbReference>
<dbReference type="InterPro" id="IPR012676">
    <property type="entry name" value="TGS-like"/>
</dbReference>
<organism evidence="6 7">
    <name type="scientific">Rubrivirga marina</name>
    <dbReference type="NCBI Taxonomy" id="1196024"/>
    <lineage>
        <taxon>Bacteria</taxon>
        <taxon>Pseudomonadati</taxon>
        <taxon>Rhodothermota</taxon>
        <taxon>Rhodothermia</taxon>
        <taxon>Rhodothermales</taxon>
        <taxon>Rubricoccaceae</taxon>
        <taxon>Rubrivirga</taxon>
    </lineage>
</organism>
<evidence type="ECO:0000259" key="3">
    <source>
        <dbReference type="PROSITE" id="PS51671"/>
    </source>
</evidence>
<dbReference type="InterPro" id="IPR012675">
    <property type="entry name" value="Beta-grasp_dom_sf"/>
</dbReference>
<dbReference type="Proteomes" id="UP000216339">
    <property type="component" value="Unassembled WGS sequence"/>
</dbReference>
<dbReference type="InterPro" id="IPR043519">
    <property type="entry name" value="NT_sf"/>
</dbReference>
<dbReference type="SUPFAM" id="SSF81271">
    <property type="entry name" value="TGS-like"/>
    <property type="match status" value="1"/>
</dbReference>
<gene>
    <name evidence="6" type="ORF">BSZ37_10740</name>
</gene>
<feature type="domain" description="TGS" evidence="5">
    <location>
        <begin position="419"/>
        <end position="480"/>
    </location>
</feature>
<dbReference type="SMART" id="SM00471">
    <property type="entry name" value="HDc"/>
    <property type="match status" value="1"/>
</dbReference>
<dbReference type="NCBIfam" id="TIGR00691">
    <property type="entry name" value="spoT_relA"/>
    <property type="match status" value="1"/>
</dbReference>
<sequence>MIQASADLHRQLDGLVVAPDYERRLRVLLEHCQRNLPSVDEAMIRRAFRVAYWAHRDDRRASGELYISHPLEVALIAAKDIRMDDVTVAAALLHDTVEDTDLSLDLLESEFGTEVARITDGVTKIGSVFENRALGRAENVRKLMLSMASDVRVILVKFADRLHNMRTLVAMPTEKQLRIAAETADLFAPLAHRFGLHEVKTELEDLSLKYLQPEAYREIADGLNAKRRQRERFIERFIEPLREELKEAGFAFDIYGRPKSITSIYSKMKRQGVGLDEVYDLFAIRVILHTTGKQGREDCWRVYSTVTANYPPVDGRHRDFISKPKSNGYQSLHATVMTPEGRPVEVQIRTQEMHEVAERGVAAHWKYKETPGGDGAAPAGAGDARVDELYAWVRDLLENPSPDDAGEFVRQFQLNLYDEEIYVFTPAGELVTLPTGATPVDFAFQIHSEVGFHCIGAKADGKMVPLSYRLQSGEQVEILTSKRQTPNPDWATFVVTHKAQARIRHWINERRRKTSAHGRDLLDKKLARAHLEPDEQAINRLAADLKFASTQQLFYEIGSGKYDPADFVAALKKGLPPEAPESDVPEGVSPALLEVDEIDFREDARERVGGRTALVIEGERHTDLAVEYAACCGPIPGDDVFGFLSRTGVVKIHRKGCKNANHLFSDHGERVIPVEWSRQKDVQFSATLRVVGEDRVGIVSDMTAVISKSLKTNIRSITVTSEDGMFEGTIVLYVSDVKQLRRIMKRLGRLDGIYGVYREE</sequence>
<dbReference type="Gene3D" id="3.30.460.10">
    <property type="entry name" value="Beta Polymerase, domain 2"/>
    <property type="match status" value="1"/>
</dbReference>
<keyword evidence="7" id="KW-1185">Reference proteome</keyword>
<comment type="pathway">
    <text evidence="1">Purine metabolism.</text>
</comment>
<dbReference type="PROSITE" id="PS51671">
    <property type="entry name" value="ACT"/>
    <property type="match status" value="1"/>
</dbReference>
<dbReference type="InterPro" id="IPR045600">
    <property type="entry name" value="RelA/SpoT_AH_RIS"/>
</dbReference>
<evidence type="ECO:0000313" key="7">
    <source>
        <dbReference type="Proteomes" id="UP000216339"/>
    </source>
</evidence>
<comment type="function">
    <text evidence="2">In eubacteria ppGpp (guanosine 3'-diphosphate 5'-diphosphate) is a mediator of the stringent response that coordinates a variety of cellular activities in response to changes in nutritional abundance.</text>
</comment>
<reference evidence="6 7" key="1">
    <citation type="submission" date="2016-11" db="EMBL/GenBank/DDBJ databases">
        <title>Study of marine rhodopsin-containing bacteria.</title>
        <authorList>
            <person name="Yoshizawa S."/>
            <person name="Kumagai Y."/>
            <person name="Kogure K."/>
        </authorList>
    </citation>
    <scope>NUCLEOTIDE SEQUENCE [LARGE SCALE GENOMIC DNA]</scope>
    <source>
        <strain evidence="6 7">SAORIC-28</strain>
    </source>
</reference>
<dbReference type="InterPro" id="IPR033655">
    <property type="entry name" value="TGS_RelA/SpoT"/>
</dbReference>
<dbReference type="GO" id="GO:0015969">
    <property type="term" value="P:guanosine tetraphosphate metabolic process"/>
    <property type="evidence" value="ECO:0007669"/>
    <property type="project" value="InterPro"/>
</dbReference>
<dbReference type="PANTHER" id="PTHR21262">
    <property type="entry name" value="GUANOSINE-3',5'-BIS DIPHOSPHATE 3'-PYROPHOSPHOHYDROLASE"/>
    <property type="match status" value="1"/>
</dbReference>
<dbReference type="RefSeq" id="WP_095510542.1">
    <property type="nucleotide sequence ID" value="NZ_MQWD01000001.1"/>
</dbReference>
<evidence type="ECO:0000313" key="6">
    <source>
        <dbReference type="EMBL" id="PAP76875.1"/>
    </source>
</evidence>
<dbReference type="CDD" id="cd01668">
    <property type="entry name" value="TGS_RSH"/>
    <property type="match status" value="1"/>
</dbReference>
<name>A0A271J1P2_9BACT</name>
<dbReference type="InterPro" id="IPR045865">
    <property type="entry name" value="ACT-like_dom_sf"/>
</dbReference>
<dbReference type="Pfam" id="PF02824">
    <property type="entry name" value="TGS"/>
    <property type="match status" value="1"/>
</dbReference>
<dbReference type="SUPFAM" id="SSF109604">
    <property type="entry name" value="HD-domain/PDEase-like"/>
    <property type="match status" value="1"/>
</dbReference>
<dbReference type="CDD" id="cd04876">
    <property type="entry name" value="ACT_RelA-SpoT"/>
    <property type="match status" value="1"/>
</dbReference>
<dbReference type="PROSITE" id="PS51880">
    <property type="entry name" value="TGS"/>
    <property type="match status" value="1"/>
</dbReference>
<comment type="similarity">
    <text evidence="2">Belongs to the relA/spoT family.</text>
</comment>
<dbReference type="PROSITE" id="PS51831">
    <property type="entry name" value="HD"/>
    <property type="match status" value="1"/>
</dbReference>
<dbReference type="Gene3D" id="3.10.20.30">
    <property type="match status" value="1"/>
</dbReference>
<dbReference type="InterPro" id="IPR004095">
    <property type="entry name" value="TGS"/>
</dbReference>
<protein>
    <submittedName>
        <fullName evidence="6">RelA/SpoT family protein</fullName>
    </submittedName>
</protein>
<dbReference type="InterPro" id="IPR002912">
    <property type="entry name" value="ACT_dom"/>
</dbReference>
<dbReference type="FunFam" id="1.10.3210.10:FF:000001">
    <property type="entry name" value="GTP pyrophosphokinase RelA"/>
    <property type="match status" value="1"/>
</dbReference>
<accession>A0A271J1P2</accession>
<dbReference type="InterPro" id="IPR007685">
    <property type="entry name" value="RelA_SpoT"/>
</dbReference>
<proteinExistence type="inferred from homology"/>
<dbReference type="InterPro" id="IPR004811">
    <property type="entry name" value="RelA/Spo_fam"/>
</dbReference>
<dbReference type="EMBL" id="MQWD01000001">
    <property type="protein sequence ID" value="PAP76875.1"/>
    <property type="molecule type" value="Genomic_DNA"/>
</dbReference>
<evidence type="ECO:0000259" key="5">
    <source>
        <dbReference type="PROSITE" id="PS51880"/>
    </source>
</evidence>
<evidence type="ECO:0000256" key="1">
    <source>
        <dbReference type="ARBA" id="ARBA00025704"/>
    </source>
</evidence>
<dbReference type="Gene3D" id="1.10.3210.10">
    <property type="entry name" value="Hypothetical protein af1432"/>
    <property type="match status" value="1"/>
</dbReference>
<dbReference type="CDD" id="cd05399">
    <property type="entry name" value="NT_Rel-Spo_like"/>
    <property type="match status" value="1"/>
</dbReference>
<dbReference type="SUPFAM" id="SSF55021">
    <property type="entry name" value="ACT-like"/>
    <property type="match status" value="1"/>
</dbReference>
<dbReference type="InterPro" id="IPR003607">
    <property type="entry name" value="HD/PDEase_dom"/>
</dbReference>
<dbReference type="GO" id="GO:0005886">
    <property type="term" value="C:plasma membrane"/>
    <property type="evidence" value="ECO:0007669"/>
    <property type="project" value="TreeGrafter"/>
</dbReference>
<comment type="caution">
    <text evidence="6">The sequence shown here is derived from an EMBL/GenBank/DDBJ whole genome shotgun (WGS) entry which is preliminary data.</text>
</comment>
<dbReference type="CDD" id="cd00077">
    <property type="entry name" value="HDc"/>
    <property type="match status" value="1"/>
</dbReference>
<dbReference type="Pfam" id="PF04607">
    <property type="entry name" value="RelA_SpoT"/>
    <property type="match status" value="1"/>
</dbReference>
<dbReference type="SMART" id="SM00954">
    <property type="entry name" value="RelA_SpoT"/>
    <property type="match status" value="1"/>
</dbReference>
<feature type="domain" description="HD" evidence="4">
    <location>
        <begin position="66"/>
        <end position="165"/>
    </location>
</feature>
<evidence type="ECO:0000256" key="2">
    <source>
        <dbReference type="RuleBase" id="RU003847"/>
    </source>
</evidence>
<dbReference type="Pfam" id="PF13291">
    <property type="entry name" value="ACT_4"/>
    <property type="match status" value="1"/>
</dbReference>
<evidence type="ECO:0000259" key="4">
    <source>
        <dbReference type="PROSITE" id="PS51831"/>
    </source>
</evidence>
<dbReference type="AlphaFoldDB" id="A0A271J1P2"/>
<feature type="domain" description="ACT" evidence="3">
    <location>
        <begin position="687"/>
        <end position="760"/>
    </location>
</feature>
<dbReference type="Pfam" id="PF19296">
    <property type="entry name" value="RelA_AH_RIS"/>
    <property type="match status" value="1"/>
</dbReference>
<dbReference type="OrthoDB" id="9805041at2"/>